<accession>A0A165QBI6</accession>
<dbReference type="AlphaFoldDB" id="A0A165QBI6"/>
<dbReference type="InterPro" id="IPR003488">
    <property type="entry name" value="DprA"/>
</dbReference>
<dbReference type="Proteomes" id="UP000076630">
    <property type="component" value="Unassembled WGS sequence"/>
</dbReference>
<evidence type="ECO:0000313" key="3">
    <source>
        <dbReference type="EMBL" id="KZE74359.1"/>
    </source>
</evidence>
<dbReference type="OrthoDB" id="9785707at2"/>
<dbReference type="PANTHER" id="PTHR43022:SF1">
    <property type="entry name" value="PROTEIN SMF"/>
    <property type="match status" value="1"/>
</dbReference>
<dbReference type="RefSeq" id="WP_052243637.1">
    <property type="nucleotide sequence ID" value="NZ_LPXI01000081.1"/>
</dbReference>
<dbReference type="InterPro" id="IPR057666">
    <property type="entry name" value="DrpA_SLOG"/>
</dbReference>
<comment type="similarity">
    <text evidence="1">Belongs to the DprA/Smf family.</text>
</comment>
<name>A0A165QBI6_9FLAO</name>
<feature type="domain" description="Smf/DprA SLOG" evidence="2">
    <location>
        <begin position="84"/>
        <end position="305"/>
    </location>
</feature>
<dbReference type="Pfam" id="PF02481">
    <property type="entry name" value="DNA_processg_A"/>
    <property type="match status" value="1"/>
</dbReference>
<organism evidence="3 4">
    <name type="scientific">Myroides marinus</name>
    <dbReference type="NCBI Taxonomy" id="703342"/>
    <lineage>
        <taxon>Bacteria</taxon>
        <taxon>Pseudomonadati</taxon>
        <taxon>Bacteroidota</taxon>
        <taxon>Flavobacteriia</taxon>
        <taxon>Flavobacteriales</taxon>
        <taxon>Flavobacteriaceae</taxon>
        <taxon>Myroides</taxon>
    </lineage>
</organism>
<evidence type="ECO:0000259" key="2">
    <source>
        <dbReference type="Pfam" id="PF02481"/>
    </source>
</evidence>
<sequence>MALSKSDILTFLQFISREETLNLTKYAFENNIVLNDIRDRFEFYNNCYDNSLVNLKQDHSYKTIMDASNKASFIFDCCRRKEIQIITYFDKDFPKQFKSVIVNGKETAPVLLYYKGNISKLNNVKSVAIIGTRKILPDAERVGKYVTNQFSKSGFNIVSGLAEGCDTIAHKSALLLNNSTTAIIGSGFDFIYPKSNITLIQEIITKDGCIISEYPFDTVVSPKNLIERDRLQAALGIATVIIQCPINSGTMHTAKNTVENSKPLLAIEYNNQEMLTNILNKGNIELIDQKKAYPLNSKNINKIINRLLTK</sequence>
<protein>
    <recommendedName>
        <fullName evidence="2">Smf/DprA SLOG domain-containing protein</fullName>
    </recommendedName>
</protein>
<evidence type="ECO:0000256" key="1">
    <source>
        <dbReference type="ARBA" id="ARBA00006525"/>
    </source>
</evidence>
<dbReference type="PANTHER" id="PTHR43022">
    <property type="entry name" value="PROTEIN SMF"/>
    <property type="match status" value="1"/>
</dbReference>
<dbReference type="SUPFAM" id="SSF102405">
    <property type="entry name" value="MCP/YpsA-like"/>
    <property type="match status" value="1"/>
</dbReference>
<dbReference type="GO" id="GO:0009294">
    <property type="term" value="P:DNA-mediated transformation"/>
    <property type="evidence" value="ECO:0007669"/>
    <property type="project" value="InterPro"/>
</dbReference>
<dbReference type="Gene3D" id="3.40.50.450">
    <property type="match status" value="1"/>
</dbReference>
<gene>
    <name evidence="3" type="ORF">AV926_17700</name>
</gene>
<reference evidence="3 4" key="1">
    <citation type="submission" date="2016-01" db="EMBL/GenBank/DDBJ databases">
        <title>Whole genome sequencing of Myroides marinus L41.</title>
        <authorList>
            <person name="Hong K.W."/>
        </authorList>
    </citation>
    <scope>NUCLEOTIDE SEQUENCE [LARGE SCALE GENOMIC DNA]</scope>
    <source>
        <strain evidence="3 4">L41</strain>
    </source>
</reference>
<dbReference type="EMBL" id="LQNU01000092">
    <property type="protein sequence ID" value="KZE74359.1"/>
    <property type="molecule type" value="Genomic_DNA"/>
</dbReference>
<keyword evidence="4" id="KW-1185">Reference proteome</keyword>
<evidence type="ECO:0000313" key="4">
    <source>
        <dbReference type="Proteomes" id="UP000076630"/>
    </source>
</evidence>
<proteinExistence type="inferred from homology"/>
<comment type="caution">
    <text evidence="3">The sequence shown here is derived from an EMBL/GenBank/DDBJ whole genome shotgun (WGS) entry which is preliminary data.</text>
</comment>